<dbReference type="InterPro" id="IPR022644">
    <property type="entry name" value="De-COase2_N"/>
</dbReference>
<dbReference type="GO" id="GO:0008836">
    <property type="term" value="F:diaminopimelate decarboxylase activity"/>
    <property type="evidence" value="ECO:0007669"/>
    <property type="project" value="UniProtKB-EC"/>
</dbReference>
<dbReference type="PANTHER" id="PTHR43727">
    <property type="entry name" value="DIAMINOPIMELATE DECARBOXYLASE"/>
    <property type="match status" value="1"/>
</dbReference>
<comment type="pathway">
    <text evidence="5 7">Amino-acid biosynthesis; L-lysine biosynthesis via DAP pathway; L-lysine from DL-2,6-diaminopimelate: step 1/1.</text>
</comment>
<dbReference type="PANTHER" id="PTHR43727:SF2">
    <property type="entry name" value="GROUP IV DECARBOXYLASE"/>
    <property type="match status" value="1"/>
</dbReference>
<accession>A0ABY6F687</accession>
<keyword evidence="5 7" id="KW-0457">Lysine biosynthesis</keyword>
<proteinExistence type="inferred from homology"/>
<evidence type="ECO:0000259" key="9">
    <source>
        <dbReference type="Pfam" id="PF02784"/>
    </source>
</evidence>
<name>A0ABY6F687_9GAMM</name>
<protein>
    <recommendedName>
        <fullName evidence="5 6">Diaminopimelate decarboxylase</fullName>
        <shortName evidence="5">DAP decarboxylase</shortName>
        <shortName evidence="5">DAPDC</shortName>
        <ecNumber evidence="5 6">4.1.1.20</ecNumber>
    </recommendedName>
</protein>
<dbReference type="InterPro" id="IPR000183">
    <property type="entry name" value="Orn/DAP/Arg_de-COase"/>
</dbReference>
<feature type="binding site" evidence="5">
    <location>
        <position position="367"/>
    </location>
    <ligand>
        <name>substrate</name>
    </ligand>
</feature>
<evidence type="ECO:0000256" key="2">
    <source>
        <dbReference type="ARBA" id="ARBA00022793"/>
    </source>
</evidence>
<reference evidence="10" key="1">
    <citation type="submission" date="2021-12" db="EMBL/GenBank/DDBJ databases">
        <title>taxonomy of Moraxella sp. ZY201224.</title>
        <authorList>
            <person name="Li F."/>
        </authorList>
    </citation>
    <scope>NUCLEOTIDE SEQUENCE</scope>
    <source>
        <strain evidence="10">ZY201224</strain>
    </source>
</reference>
<feature type="domain" description="Orn/DAP/Arg decarboxylase 2 C-terminal" evidence="8">
    <location>
        <begin position="54"/>
        <end position="392"/>
    </location>
</feature>
<feature type="binding site" evidence="5">
    <location>
        <position position="394"/>
    </location>
    <ligand>
        <name>substrate</name>
    </ligand>
</feature>
<dbReference type="Proteomes" id="UP001063782">
    <property type="component" value="Chromosome"/>
</dbReference>
<keyword evidence="4 5" id="KW-0456">Lyase</keyword>
<keyword evidence="2 5" id="KW-0210">Decarboxylase</keyword>
<dbReference type="EMBL" id="CP089977">
    <property type="protein sequence ID" value="UXZ05462.1"/>
    <property type="molecule type" value="Genomic_DNA"/>
</dbReference>
<dbReference type="InterPro" id="IPR029066">
    <property type="entry name" value="PLP-binding_barrel"/>
</dbReference>
<evidence type="ECO:0000313" key="10">
    <source>
        <dbReference type="EMBL" id="UXZ05462.1"/>
    </source>
</evidence>
<comment type="cofactor">
    <cofactor evidence="1 5 7">
        <name>pyridoxal 5'-phosphate</name>
        <dbReference type="ChEBI" id="CHEBI:597326"/>
    </cofactor>
</comment>
<feature type="binding site" evidence="5">
    <location>
        <begin position="296"/>
        <end position="299"/>
    </location>
    <ligand>
        <name>pyridoxal 5'-phosphate</name>
        <dbReference type="ChEBI" id="CHEBI:597326"/>
    </ligand>
</feature>
<dbReference type="InterPro" id="IPR022643">
    <property type="entry name" value="De-COase2_C"/>
</dbReference>
<comment type="catalytic activity">
    <reaction evidence="5 7">
        <text>meso-2,6-diaminopimelate + H(+) = L-lysine + CO2</text>
        <dbReference type="Rhea" id="RHEA:15101"/>
        <dbReference type="ChEBI" id="CHEBI:15378"/>
        <dbReference type="ChEBI" id="CHEBI:16526"/>
        <dbReference type="ChEBI" id="CHEBI:32551"/>
        <dbReference type="ChEBI" id="CHEBI:57791"/>
        <dbReference type="EC" id="4.1.1.20"/>
    </reaction>
</comment>
<comment type="subunit">
    <text evidence="5">Homodimer.</text>
</comment>
<dbReference type="SUPFAM" id="SSF50621">
    <property type="entry name" value="Alanine racemase C-terminal domain-like"/>
    <property type="match status" value="1"/>
</dbReference>
<gene>
    <name evidence="5 10" type="primary">lysA</name>
    <name evidence="10" type="ORF">LU297_03165</name>
</gene>
<dbReference type="Pfam" id="PF00278">
    <property type="entry name" value="Orn_DAP_Arg_deC"/>
    <property type="match status" value="1"/>
</dbReference>
<dbReference type="Pfam" id="PF02784">
    <property type="entry name" value="Orn_Arg_deC_N"/>
    <property type="match status" value="1"/>
</dbReference>
<evidence type="ECO:0000256" key="1">
    <source>
        <dbReference type="ARBA" id="ARBA00001933"/>
    </source>
</evidence>
<dbReference type="CDD" id="cd06828">
    <property type="entry name" value="PLPDE_III_DapDC"/>
    <property type="match status" value="1"/>
</dbReference>
<dbReference type="PRINTS" id="PR01181">
    <property type="entry name" value="DAPDCRBXLASE"/>
</dbReference>
<evidence type="ECO:0000256" key="3">
    <source>
        <dbReference type="ARBA" id="ARBA00022898"/>
    </source>
</evidence>
<dbReference type="PRINTS" id="PR01179">
    <property type="entry name" value="ODADCRBXLASE"/>
</dbReference>
<feature type="binding site" evidence="5">
    <location>
        <position position="335"/>
    </location>
    <ligand>
        <name>substrate</name>
    </ligand>
</feature>
<feature type="binding site" evidence="5">
    <location>
        <position position="262"/>
    </location>
    <ligand>
        <name>pyridoxal 5'-phosphate</name>
        <dbReference type="ChEBI" id="CHEBI:597326"/>
    </ligand>
</feature>
<evidence type="ECO:0000256" key="5">
    <source>
        <dbReference type="HAMAP-Rule" id="MF_02120"/>
    </source>
</evidence>
<dbReference type="NCBIfam" id="TIGR01048">
    <property type="entry name" value="lysA"/>
    <property type="match status" value="1"/>
</dbReference>
<keyword evidence="5" id="KW-0028">Amino-acid biosynthesis</keyword>
<dbReference type="EC" id="4.1.1.20" evidence="5 6"/>
<evidence type="ECO:0000256" key="7">
    <source>
        <dbReference type="RuleBase" id="RU003738"/>
    </source>
</evidence>
<keyword evidence="3 5" id="KW-0663">Pyridoxal phosphate</keyword>
<feature type="domain" description="Orn/DAP/Arg decarboxylase 2 N-terminal" evidence="9">
    <location>
        <begin position="66"/>
        <end position="303"/>
    </location>
</feature>
<feature type="binding site" evidence="5">
    <location>
        <position position="299"/>
    </location>
    <ligand>
        <name>substrate</name>
    </ligand>
</feature>
<dbReference type="InterPro" id="IPR022657">
    <property type="entry name" value="De-COase2_CS"/>
</dbReference>
<keyword evidence="11" id="KW-1185">Reference proteome</keyword>
<dbReference type="HAMAP" id="MF_02120">
    <property type="entry name" value="LysA"/>
    <property type="match status" value="1"/>
</dbReference>
<dbReference type="SUPFAM" id="SSF51419">
    <property type="entry name" value="PLP-binding barrel"/>
    <property type="match status" value="1"/>
</dbReference>
<dbReference type="RefSeq" id="WP_263076959.1">
    <property type="nucleotide sequence ID" value="NZ_CP089977.1"/>
</dbReference>
<organism evidence="10 11">
    <name type="scientific">Moraxella nasicaprae</name>
    <dbReference type="NCBI Taxonomy" id="2904122"/>
    <lineage>
        <taxon>Bacteria</taxon>
        <taxon>Pseudomonadati</taxon>
        <taxon>Pseudomonadota</taxon>
        <taxon>Gammaproteobacteria</taxon>
        <taxon>Moraxellales</taxon>
        <taxon>Moraxellaceae</taxon>
        <taxon>Moraxella</taxon>
    </lineage>
</organism>
<evidence type="ECO:0000256" key="6">
    <source>
        <dbReference type="NCBIfam" id="TIGR01048"/>
    </source>
</evidence>
<comment type="similarity">
    <text evidence="5">Belongs to the Orn/Lys/Arg decarboxylase class-II family. LysA subfamily.</text>
</comment>
<dbReference type="InterPro" id="IPR009006">
    <property type="entry name" value="Ala_racemase/Decarboxylase_C"/>
</dbReference>
<dbReference type="Gene3D" id="2.40.37.10">
    <property type="entry name" value="Lyase, Ornithine Decarboxylase, Chain A, domain 1"/>
    <property type="match status" value="1"/>
</dbReference>
<feature type="binding site" evidence="5">
    <location>
        <position position="339"/>
    </location>
    <ligand>
        <name>substrate</name>
    </ligand>
</feature>
<comment type="function">
    <text evidence="5">Specifically catalyzes the decarboxylation of meso-diaminopimelate (meso-DAP) to L-lysine.</text>
</comment>
<feature type="modified residue" description="N6-(pyridoxal phosphate)lysine" evidence="5">
    <location>
        <position position="84"/>
    </location>
</feature>
<dbReference type="PROSITE" id="PS00879">
    <property type="entry name" value="ODR_DC_2_2"/>
    <property type="match status" value="1"/>
</dbReference>
<feature type="binding site" evidence="5">
    <location>
        <position position="394"/>
    </location>
    <ligand>
        <name>pyridoxal 5'-phosphate</name>
        <dbReference type="ChEBI" id="CHEBI:597326"/>
    </ligand>
</feature>
<dbReference type="Gene3D" id="3.20.20.10">
    <property type="entry name" value="Alanine racemase"/>
    <property type="match status" value="1"/>
</dbReference>
<dbReference type="InterPro" id="IPR002986">
    <property type="entry name" value="DAP_deCOOHase_LysA"/>
</dbReference>
<evidence type="ECO:0000256" key="4">
    <source>
        <dbReference type="ARBA" id="ARBA00023239"/>
    </source>
</evidence>
<evidence type="ECO:0000313" key="11">
    <source>
        <dbReference type="Proteomes" id="UP001063782"/>
    </source>
</evidence>
<sequence>MTFSPASRMIDDALLIDADVLTQALPYIDYQNHHLTIDGVPADELCQTYGTPLYVYSKRALLDKYAEYCHGFANINHRICYAVKTNSNLAVLKTLAQAGAGFDIVSKGELARVLQVTDGKKVVYSGVGKTKEDIAFALEADIDCFNVEAISELDLINQVAQELGKTARISLRINPDVDAKTHPYISTGMKDNKFGISHEQAVASYLHASSLPNLHIKGIDCHIGSQLLDTQGFSDALDKIIELIDALKAHGITLEHIDLGGGLGVRYIDENPASIAEYAQTLLPRLQALGLTLYLEPGRSLVANSGVLLTRVDVLKPTEFKNFAVVDASMSELIRPALYEAVMAIIPANNEHQDNPKVWDIVGSVCESSDVLGKNRLLDIKVGDTLAITGAGAYGFTMASNYNSRPRPAEVMVDDGKHRLIRQRETLDDLWKGEFA</sequence>
<evidence type="ECO:0000259" key="8">
    <source>
        <dbReference type="Pfam" id="PF00278"/>
    </source>
</evidence>